<evidence type="ECO:0000313" key="2">
    <source>
        <dbReference type="EMBL" id="RPA75387.1"/>
    </source>
</evidence>
<name>A0A3N4HPZ9_ASCIM</name>
<feature type="region of interest" description="Disordered" evidence="1">
    <location>
        <begin position="112"/>
        <end position="148"/>
    </location>
</feature>
<sequence>MEIVSLQNQLIDLTHHVAVAERDAEKQIIEDFKRDQAASFQQYEHERRSILSRKRLDNINRLAEFERDRIKVLAEYGVDPATIRPRSRHNPEVVSQQLKEMEIRDEEGDLEGFFGASGSLGGDSEKKDKAEGGALEDERDGLRSAVETPVEKEVDLPAGRSIGGRKEVKGKKKGIVVMDDEDFEEPEVFYGKKGKGRRK</sequence>
<dbReference type="AlphaFoldDB" id="A0A3N4HPZ9"/>
<evidence type="ECO:0000313" key="3">
    <source>
        <dbReference type="Proteomes" id="UP000275078"/>
    </source>
</evidence>
<protein>
    <submittedName>
        <fullName evidence="2">Uncharacterized protein</fullName>
    </submittedName>
</protein>
<keyword evidence="3" id="KW-1185">Reference proteome</keyword>
<reference evidence="2 3" key="1">
    <citation type="journal article" date="2018" name="Nat. Ecol. Evol.">
        <title>Pezizomycetes genomes reveal the molecular basis of ectomycorrhizal truffle lifestyle.</title>
        <authorList>
            <person name="Murat C."/>
            <person name="Payen T."/>
            <person name="Noel B."/>
            <person name="Kuo A."/>
            <person name="Morin E."/>
            <person name="Chen J."/>
            <person name="Kohler A."/>
            <person name="Krizsan K."/>
            <person name="Balestrini R."/>
            <person name="Da Silva C."/>
            <person name="Montanini B."/>
            <person name="Hainaut M."/>
            <person name="Levati E."/>
            <person name="Barry K.W."/>
            <person name="Belfiori B."/>
            <person name="Cichocki N."/>
            <person name="Clum A."/>
            <person name="Dockter R.B."/>
            <person name="Fauchery L."/>
            <person name="Guy J."/>
            <person name="Iotti M."/>
            <person name="Le Tacon F."/>
            <person name="Lindquist E.A."/>
            <person name="Lipzen A."/>
            <person name="Malagnac F."/>
            <person name="Mello A."/>
            <person name="Molinier V."/>
            <person name="Miyauchi S."/>
            <person name="Poulain J."/>
            <person name="Riccioni C."/>
            <person name="Rubini A."/>
            <person name="Sitrit Y."/>
            <person name="Splivallo R."/>
            <person name="Traeger S."/>
            <person name="Wang M."/>
            <person name="Zifcakova L."/>
            <person name="Wipf D."/>
            <person name="Zambonelli A."/>
            <person name="Paolocci F."/>
            <person name="Nowrousian M."/>
            <person name="Ottonello S."/>
            <person name="Baldrian P."/>
            <person name="Spatafora J.W."/>
            <person name="Henrissat B."/>
            <person name="Nagy L.G."/>
            <person name="Aury J.M."/>
            <person name="Wincker P."/>
            <person name="Grigoriev I.V."/>
            <person name="Bonfante P."/>
            <person name="Martin F.M."/>
        </authorList>
    </citation>
    <scope>NUCLEOTIDE SEQUENCE [LARGE SCALE GENOMIC DNA]</scope>
    <source>
        <strain evidence="2 3">RN42</strain>
    </source>
</reference>
<dbReference type="EMBL" id="ML119765">
    <property type="protein sequence ID" value="RPA75387.1"/>
    <property type="molecule type" value="Genomic_DNA"/>
</dbReference>
<dbReference type="Proteomes" id="UP000275078">
    <property type="component" value="Unassembled WGS sequence"/>
</dbReference>
<organism evidence="2 3">
    <name type="scientific">Ascobolus immersus RN42</name>
    <dbReference type="NCBI Taxonomy" id="1160509"/>
    <lineage>
        <taxon>Eukaryota</taxon>
        <taxon>Fungi</taxon>
        <taxon>Dikarya</taxon>
        <taxon>Ascomycota</taxon>
        <taxon>Pezizomycotina</taxon>
        <taxon>Pezizomycetes</taxon>
        <taxon>Pezizales</taxon>
        <taxon>Ascobolaceae</taxon>
        <taxon>Ascobolus</taxon>
    </lineage>
</organism>
<gene>
    <name evidence="2" type="ORF">BJ508DRAFT_312066</name>
</gene>
<evidence type="ECO:0000256" key="1">
    <source>
        <dbReference type="SAM" id="MobiDB-lite"/>
    </source>
</evidence>
<accession>A0A3N4HPZ9</accession>
<proteinExistence type="predicted"/>